<gene>
    <name evidence="1" type="ORF">G436_0542</name>
</gene>
<evidence type="ECO:0000313" key="2">
    <source>
        <dbReference type="Proteomes" id="UP000056502"/>
    </source>
</evidence>
<reference evidence="1 2" key="1">
    <citation type="journal article" date="2015" name="Genome Announc.">
        <title>Whole-Genome Sequence of Leptospira interrogans Serovar Hardjo Subtype Hardjoprajitno Strain Norma, Isolated from Cattle in a Leptospirosis Outbreak in Brazil.</title>
        <authorList>
            <person name="Cosate M.R."/>
            <person name="Soares S.C."/>
            <person name="Mendes T.A."/>
            <person name="Raittz R.T."/>
            <person name="Moreira E.C."/>
            <person name="Leite R."/>
            <person name="Fernandes G.R."/>
            <person name="Haddad J.P."/>
            <person name="Ortega J.M."/>
        </authorList>
    </citation>
    <scope>NUCLEOTIDE SEQUENCE [LARGE SCALE GENOMIC DNA]</scope>
    <source>
        <strain evidence="1 2">Norma</strain>
    </source>
</reference>
<evidence type="ECO:0000313" key="1">
    <source>
        <dbReference type="EMBL" id="ALE37765.1"/>
    </source>
</evidence>
<name>A0A0M3TKQ4_LEPIR</name>
<dbReference type="EMBL" id="CP012603">
    <property type="protein sequence ID" value="ALE37765.1"/>
    <property type="molecule type" value="Genomic_DNA"/>
</dbReference>
<organism evidence="1">
    <name type="scientific">Leptospira interrogans serovar Hardjo str. Norma</name>
    <dbReference type="NCBI Taxonomy" id="1279460"/>
    <lineage>
        <taxon>Bacteria</taxon>
        <taxon>Pseudomonadati</taxon>
        <taxon>Spirochaetota</taxon>
        <taxon>Spirochaetia</taxon>
        <taxon>Leptospirales</taxon>
        <taxon>Leptospiraceae</taxon>
        <taxon>Leptospira</taxon>
    </lineage>
</organism>
<dbReference type="Proteomes" id="UP000056502">
    <property type="component" value="Chromosome I"/>
</dbReference>
<accession>A0A0M3TKQ4</accession>
<protein>
    <submittedName>
        <fullName evidence="1">Uncharacterized protein</fullName>
    </submittedName>
</protein>
<dbReference type="PATRIC" id="fig|1279460.3.peg.543"/>
<dbReference type="AlphaFoldDB" id="A0A0M3TKQ4"/>
<proteinExistence type="predicted"/>
<sequence length="43" mass="5086">MVSLDYYMGDLFLNKASPNFHKTLCKPQLSRPYSLELNEHQKK</sequence>